<comment type="caution">
    <text evidence="1">The sequence shown here is derived from an EMBL/GenBank/DDBJ whole genome shotgun (WGS) entry which is preliminary data.</text>
</comment>
<accession>A0ACC0NS63</accession>
<sequence length="66" mass="7385">MSEHKQTILGLKDSSNNILHLAGRLAPRNKPTQVSGAALQMQCELQWFKVIDTASYNTINSIFLKI</sequence>
<dbReference type="EMBL" id="CM046392">
    <property type="protein sequence ID" value="KAI8555602.1"/>
    <property type="molecule type" value="Genomic_DNA"/>
</dbReference>
<keyword evidence="2" id="KW-1185">Reference proteome</keyword>
<proteinExistence type="predicted"/>
<dbReference type="Proteomes" id="UP001062846">
    <property type="component" value="Chromosome 5"/>
</dbReference>
<evidence type="ECO:0000313" key="2">
    <source>
        <dbReference type="Proteomes" id="UP001062846"/>
    </source>
</evidence>
<protein>
    <submittedName>
        <fullName evidence="1">Uncharacterized protein</fullName>
    </submittedName>
</protein>
<reference evidence="1" key="1">
    <citation type="submission" date="2022-02" db="EMBL/GenBank/DDBJ databases">
        <title>Plant Genome Project.</title>
        <authorList>
            <person name="Zhang R.-G."/>
        </authorList>
    </citation>
    <scope>NUCLEOTIDE SEQUENCE</scope>
    <source>
        <strain evidence="1">AT1</strain>
    </source>
</reference>
<organism evidence="1 2">
    <name type="scientific">Rhododendron molle</name>
    <name type="common">Chinese azalea</name>
    <name type="synonym">Azalea mollis</name>
    <dbReference type="NCBI Taxonomy" id="49168"/>
    <lineage>
        <taxon>Eukaryota</taxon>
        <taxon>Viridiplantae</taxon>
        <taxon>Streptophyta</taxon>
        <taxon>Embryophyta</taxon>
        <taxon>Tracheophyta</taxon>
        <taxon>Spermatophyta</taxon>
        <taxon>Magnoliopsida</taxon>
        <taxon>eudicotyledons</taxon>
        <taxon>Gunneridae</taxon>
        <taxon>Pentapetalae</taxon>
        <taxon>asterids</taxon>
        <taxon>Ericales</taxon>
        <taxon>Ericaceae</taxon>
        <taxon>Ericoideae</taxon>
        <taxon>Rhodoreae</taxon>
        <taxon>Rhododendron</taxon>
    </lineage>
</organism>
<evidence type="ECO:0000313" key="1">
    <source>
        <dbReference type="EMBL" id="KAI8555602.1"/>
    </source>
</evidence>
<name>A0ACC0NS63_RHOML</name>
<gene>
    <name evidence="1" type="ORF">RHMOL_Rhmol05G0185600</name>
</gene>